<feature type="domain" description="Acyl-CoA oxidase/dehydrogenase middle" evidence="4">
    <location>
        <begin position="131"/>
        <end position="228"/>
    </location>
</feature>
<dbReference type="SUPFAM" id="SSF47203">
    <property type="entry name" value="Acyl-CoA dehydrogenase C-terminal domain-like"/>
    <property type="match status" value="1"/>
</dbReference>
<evidence type="ECO:0000256" key="3">
    <source>
        <dbReference type="ARBA" id="ARBA00023002"/>
    </source>
</evidence>
<dbReference type="InterPro" id="IPR006091">
    <property type="entry name" value="Acyl-CoA_Oxase/DH_mid-dom"/>
</dbReference>
<dbReference type="RefSeq" id="WP_191210413.1">
    <property type="nucleotide sequence ID" value="NZ_BAABKL010000003.1"/>
</dbReference>
<dbReference type="Pfam" id="PF02770">
    <property type="entry name" value="Acyl-CoA_dh_M"/>
    <property type="match status" value="1"/>
</dbReference>
<dbReference type="Gene3D" id="1.10.540.10">
    <property type="entry name" value="Acyl-CoA dehydrogenase/oxidase, N-terminal domain"/>
    <property type="match status" value="1"/>
</dbReference>
<evidence type="ECO:0000256" key="2">
    <source>
        <dbReference type="ARBA" id="ARBA00022827"/>
    </source>
</evidence>
<dbReference type="SUPFAM" id="SSF56645">
    <property type="entry name" value="Acyl-CoA dehydrogenase NM domain-like"/>
    <property type="match status" value="1"/>
</dbReference>
<evidence type="ECO:0000256" key="1">
    <source>
        <dbReference type="ARBA" id="ARBA00022630"/>
    </source>
</evidence>
<dbReference type="PANTHER" id="PTHR43884">
    <property type="entry name" value="ACYL-COA DEHYDROGENASE"/>
    <property type="match status" value="1"/>
</dbReference>
<dbReference type="Gene3D" id="2.40.110.10">
    <property type="entry name" value="Butyryl-CoA Dehydrogenase, subunit A, domain 2"/>
    <property type="match status" value="1"/>
</dbReference>
<name>A0A927F1S9_9ACTN</name>
<dbReference type="InterPro" id="IPR046373">
    <property type="entry name" value="Acyl-CoA_Oxase/DH_mid-dom_sf"/>
</dbReference>
<keyword evidence="3" id="KW-0560">Oxidoreductase</keyword>
<sequence length="391" mass="41013">MSERQPCWSEFTAPDAEYTEERLPGLISALAEHDLGRLEDADSPVLELFRRAGGPGLLIPEAHGGLGLDCRGALRVQSSLATLSPSLGVGTMMHHLAVVSFVEYLRVHVGDDAPQWALLASIANNGHLVASASSEARRGDDALVPNTTATAVDDGAGYVLNGAKKPCSLARSMDILTTSVRVRSADERDGTVALAVLPATLEGVSVRPFWRSPVLVAAESEEVVLDDVRVPSVMLLPGGHPESGMDELQVRAWIWFEVLACGTYLGTAQALFDRAAASPRTDRRALGEAAAELFGYRSTCQAAAGVLDSGATAESAMTAALLARTLVEERLPNLCARLAGLLGGLAFVGSGDVGLLLATSRALAFHPPSRVRTTESLGGHFGGAPLDLSIF</sequence>
<gene>
    <name evidence="5" type="ORF">IF129_16360</name>
</gene>
<reference evidence="5" key="1">
    <citation type="submission" date="2020-09" db="EMBL/GenBank/DDBJ databases">
        <title>Secondary metabolite and genome analysis of marine Streptomyces chumphonensis KK1-2T.</title>
        <authorList>
            <person name="Phongsopitanun W."/>
            <person name="Kanchanasin P."/>
            <person name="Pittayakhajonwut P."/>
            <person name="Suwanborirux K."/>
            <person name="Tanasupawat S."/>
        </authorList>
    </citation>
    <scope>NUCLEOTIDE SEQUENCE</scope>
    <source>
        <strain evidence="5">KK1-2</strain>
    </source>
</reference>
<evidence type="ECO:0000313" key="6">
    <source>
        <dbReference type="Proteomes" id="UP000632289"/>
    </source>
</evidence>
<keyword evidence="2" id="KW-0274">FAD</keyword>
<dbReference type="GO" id="GO:0003995">
    <property type="term" value="F:acyl-CoA dehydrogenase activity"/>
    <property type="evidence" value="ECO:0007669"/>
    <property type="project" value="TreeGrafter"/>
</dbReference>
<evidence type="ECO:0000259" key="4">
    <source>
        <dbReference type="Pfam" id="PF02770"/>
    </source>
</evidence>
<keyword evidence="6" id="KW-1185">Reference proteome</keyword>
<dbReference type="Proteomes" id="UP000632289">
    <property type="component" value="Unassembled WGS sequence"/>
</dbReference>
<dbReference type="AlphaFoldDB" id="A0A927F1S9"/>
<comment type="caution">
    <text evidence="5">The sequence shown here is derived from an EMBL/GenBank/DDBJ whole genome shotgun (WGS) entry which is preliminary data.</text>
</comment>
<dbReference type="GO" id="GO:0050660">
    <property type="term" value="F:flavin adenine dinucleotide binding"/>
    <property type="evidence" value="ECO:0007669"/>
    <property type="project" value="InterPro"/>
</dbReference>
<dbReference type="InterPro" id="IPR036250">
    <property type="entry name" value="AcylCo_DH-like_C"/>
</dbReference>
<dbReference type="InterPro" id="IPR037069">
    <property type="entry name" value="AcylCoA_DH/ox_N_sf"/>
</dbReference>
<evidence type="ECO:0000313" key="5">
    <source>
        <dbReference type="EMBL" id="MBD3933117.1"/>
    </source>
</evidence>
<dbReference type="EMBL" id="JACXYU010000008">
    <property type="protein sequence ID" value="MBD3933117.1"/>
    <property type="molecule type" value="Genomic_DNA"/>
</dbReference>
<keyword evidence="1" id="KW-0285">Flavoprotein</keyword>
<dbReference type="PANTHER" id="PTHR43884:SF20">
    <property type="entry name" value="ACYL-COA DEHYDROGENASE FADE28"/>
    <property type="match status" value="1"/>
</dbReference>
<organism evidence="5 6">
    <name type="scientific">Streptomyces chumphonensis</name>
    <dbReference type="NCBI Taxonomy" id="1214925"/>
    <lineage>
        <taxon>Bacteria</taxon>
        <taxon>Bacillati</taxon>
        <taxon>Actinomycetota</taxon>
        <taxon>Actinomycetes</taxon>
        <taxon>Kitasatosporales</taxon>
        <taxon>Streptomycetaceae</taxon>
        <taxon>Streptomyces</taxon>
    </lineage>
</organism>
<proteinExistence type="predicted"/>
<dbReference type="InterPro" id="IPR009100">
    <property type="entry name" value="AcylCoA_DH/oxidase_NM_dom_sf"/>
</dbReference>
<protein>
    <submittedName>
        <fullName evidence="5">Acyl-CoA/acyl-ACP dehydrogenase</fullName>
    </submittedName>
</protein>
<accession>A0A927F1S9</accession>